<keyword evidence="13" id="KW-1185">Reference proteome</keyword>
<dbReference type="PRINTS" id="PR00237">
    <property type="entry name" value="GPCRRHODOPSN"/>
</dbReference>
<evidence type="ECO:0000256" key="2">
    <source>
        <dbReference type="ARBA" id="ARBA00022475"/>
    </source>
</evidence>
<evidence type="ECO:0000259" key="11">
    <source>
        <dbReference type="PROSITE" id="PS50262"/>
    </source>
</evidence>
<keyword evidence="7 9" id="KW-0675">Receptor</keyword>
<feature type="transmembrane region" description="Helical" evidence="10">
    <location>
        <begin position="81"/>
        <end position="102"/>
    </location>
</feature>
<keyword evidence="5 9" id="KW-0297">G-protein coupled receptor</keyword>
<dbReference type="Proteomes" id="UP000887568">
    <property type="component" value="Unplaced"/>
</dbReference>
<dbReference type="Pfam" id="PF00001">
    <property type="entry name" value="7tm_1"/>
    <property type="match status" value="1"/>
</dbReference>
<feature type="transmembrane region" description="Helical" evidence="10">
    <location>
        <begin position="166"/>
        <end position="190"/>
    </location>
</feature>
<dbReference type="InterPro" id="IPR000276">
    <property type="entry name" value="GPCR_Rhodpsn"/>
</dbReference>
<reference evidence="12" key="1">
    <citation type="submission" date="2022-11" db="UniProtKB">
        <authorList>
            <consortium name="EnsemblMetazoa"/>
        </authorList>
    </citation>
    <scope>IDENTIFICATION</scope>
</reference>
<sequence length="320" mass="35420">MPNTGLIAARTAFILSDAITIFVANIISIAVTWKTREIAEMTKIFATSLAVADLSVGILISFSLIPSAVDRWLYGDVMCRIIGVMGPSFAMISTLSLLCVSADRYLAVTRPLRYYGLMTRRRAGVALAAVWLSTIGANTYVALNSNLIIYDRVLCVCLPEWGNQEILAYLVTICSIWIAVPSILTIFFYAQLFRISRRHARQIAAQGAPANGPRSADMRAIRTMFIVTGAFNLAYMPFLFCNIYLNISTHGLPDAVKFCSMWLLLSNSWWNFFIYLATSKNFRRTAFKLLCRKCPGALAATNTVESADSHMTTSSRTVPA</sequence>
<feature type="transmembrane region" description="Helical" evidence="10">
    <location>
        <begin position="123"/>
        <end position="143"/>
    </location>
</feature>
<dbReference type="Gene3D" id="1.20.1070.10">
    <property type="entry name" value="Rhodopsin 7-helix transmembrane proteins"/>
    <property type="match status" value="1"/>
</dbReference>
<dbReference type="GO" id="GO:0004930">
    <property type="term" value="F:G protein-coupled receptor activity"/>
    <property type="evidence" value="ECO:0007669"/>
    <property type="project" value="UniProtKB-KW"/>
</dbReference>
<dbReference type="OMA" id="MRAIRTM"/>
<feature type="domain" description="G-protein coupled receptors family 1 profile" evidence="11">
    <location>
        <begin position="24"/>
        <end position="275"/>
    </location>
</feature>
<evidence type="ECO:0000256" key="1">
    <source>
        <dbReference type="ARBA" id="ARBA00004651"/>
    </source>
</evidence>
<dbReference type="GO" id="GO:0005886">
    <property type="term" value="C:plasma membrane"/>
    <property type="evidence" value="ECO:0007669"/>
    <property type="project" value="UniProtKB-SubCell"/>
</dbReference>
<evidence type="ECO:0000313" key="13">
    <source>
        <dbReference type="Proteomes" id="UP000887568"/>
    </source>
</evidence>
<proteinExistence type="inferred from homology"/>
<dbReference type="SUPFAM" id="SSF81321">
    <property type="entry name" value="Family A G protein-coupled receptor-like"/>
    <property type="match status" value="1"/>
</dbReference>
<dbReference type="EnsemblMetazoa" id="XM_038215252.1">
    <property type="protein sequence ID" value="XP_038071180.1"/>
    <property type="gene ID" value="LOC119740051"/>
</dbReference>
<feature type="transmembrane region" description="Helical" evidence="10">
    <location>
        <begin position="260"/>
        <end position="278"/>
    </location>
</feature>
<evidence type="ECO:0000256" key="6">
    <source>
        <dbReference type="ARBA" id="ARBA00023136"/>
    </source>
</evidence>
<dbReference type="OrthoDB" id="10042731at2759"/>
<dbReference type="PROSITE" id="PS50262">
    <property type="entry name" value="G_PROTEIN_RECEP_F1_2"/>
    <property type="match status" value="1"/>
</dbReference>
<evidence type="ECO:0000256" key="4">
    <source>
        <dbReference type="ARBA" id="ARBA00022989"/>
    </source>
</evidence>
<feature type="transmembrane region" description="Helical" evidence="10">
    <location>
        <begin position="12"/>
        <end position="33"/>
    </location>
</feature>
<keyword evidence="6 10" id="KW-0472">Membrane</keyword>
<keyword evidence="8 9" id="KW-0807">Transducer</keyword>
<dbReference type="RefSeq" id="XP_038071180.1">
    <property type="nucleotide sequence ID" value="XM_038215252.1"/>
</dbReference>
<comment type="subcellular location">
    <subcellularLocation>
        <location evidence="1">Cell membrane</location>
        <topology evidence="1">Multi-pass membrane protein</topology>
    </subcellularLocation>
</comment>
<name>A0A914B5T6_PATMI</name>
<evidence type="ECO:0000256" key="10">
    <source>
        <dbReference type="SAM" id="Phobius"/>
    </source>
</evidence>
<evidence type="ECO:0000256" key="7">
    <source>
        <dbReference type="ARBA" id="ARBA00023170"/>
    </source>
</evidence>
<dbReference type="InterPro" id="IPR017452">
    <property type="entry name" value="GPCR_Rhodpsn_7TM"/>
</dbReference>
<dbReference type="PANTHER" id="PTHR24249">
    <property type="entry name" value="HISTAMINE RECEPTOR-RELATED G-PROTEIN COUPLED RECEPTOR"/>
    <property type="match status" value="1"/>
</dbReference>
<evidence type="ECO:0000256" key="5">
    <source>
        <dbReference type="ARBA" id="ARBA00023040"/>
    </source>
</evidence>
<evidence type="ECO:0000313" key="12">
    <source>
        <dbReference type="EnsemblMetazoa" id="XP_038071180.1"/>
    </source>
</evidence>
<dbReference type="GeneID" id="119740051"/>
<evidence type="ECO:0000256" key="8">
    <source>
        <dbReference type="ARBA" id="ARBA00023224"/>
    </source>
</evidence>
<comment type="similarity">
    <text evidence="9">Belongs to the G-protein coupled receptor 1 family.</text>
</comment>
<dbReference type="InterPro" id="IPR050569">
    <property type="entry name" value="TAAR"/>
</dbReference>
<evidence type="ECO:0000256" key="9">
    <source>
        <dbReference type="RuleBase" id="RU000688"/>
    </source>
</evidence>
<keyword evidence="3 9" id="KW-0812">Transmembrane</keyword>
<keyword evidence="4 10" id="KW-1133">Transmembrane helix</keyword>
<accession>A0A914B5T6</accession>
<dbReference type="AlphaFoldDB" id="A0A914B5T6"/>
<keyword evidence="2" id="KW-1003">Cell membrane</keyword>
<dbReference type="PANTHER" id="PTHR24249:SF418">
    <property type="entry name" value="G-PROTEIN COUPLED RECEPTORS FAMILY 1 PROFILE DOMAIN-CONTAINING PROTEIN"/>
    <property type="match status" value="1"/>
</dbReference>
<evidence type="ECO:0000256" key="3">
    <source>
        <dbReference type="ARBA" id="ARBA00022692"/>
    </source>
</evidence>
<protein>
    <recommendedName>
        <fullName evidence="11">G-protein coupled receptors family 1 profile domain-containing protein</fullName>
    </recommendedName>
</protein>
<dbReference type="PROSITE" id="PS00237">
    <property type="entry name" value="G_PROTEIN_RECEP_F1_1"/>
    <property type="match status" value="1"/>
</dbReference>
<feature type="transmembrane region" description="Helical" evidence="10">
    <location>
        <begin position="45"/>
        <end position="69"/>
    </location>
</feature>
<feature type="transmembrane region" description="Helical" evidence="10">
    <location>
        <begin position="224"/>
        <end position="245"/>
    </location>
</feature>
<dbReference type="CDD" id="cd00637">
    <property type="entry name" value="7tm_classA_rhodopsin-like"/>
    <property type="match status" value="1"/>
</dbReference>
<organism evidence="12 13">
    <name type="scientific">Patiria miniata</name>
    <name type="common">Bat star</name>
    <name type="synonym">Asterina miniata</name>
    <dbReference type="NCBI Taxonomy" id="46514"/>
    <lineage>
        <taxon>Eukaryota</taxon>
        <taxon>Metazoa</taxon>
        <taxon>Echinodermata</taxon>
        <taxon>Eleutherozoa</taxon>
        <taxon>Asterozoa</taxon>
        <taxon>Asteroidea</taxon>
        <taxon>Valvatacea</taxon>
        <taxon>Valvatida</taxon>
        <taxon>Asterinidae</taxon>
        <taxon>Patiria</taxon>
    </lineage>
</organism>